<dbReference type="Proteomes" id="UP001162483">
    <property type="component" value="Unassembled WGS sequence"/>
</dbReference>
<gene>
    <name evidence="1" type="ORF">SPARVUS_LOCUS10525429</name>
</gene>
<keyword evidence="2" id="KW-1185">Reference proteome</keyword>
<accession>A0ABN9EQQ0</accession>
<evidence type="ECO:0000313" key="1">
    <source>
        <dbReference type="EMBL" id="CAI9587174.1"/>
    </source>
</evidence>
<sequence length="48" mass="5118">MKVIAAKNGGISTGILFFFSNSFNSNSGNQQIIRGLWNCGRHSDTGGN</sequence>
<name>A0ABN9EQQ0_9NEOB</name>
<protein>
    <submittedName>
        <fullName evidence="1">Uncharacterized protein</fullName>
    </submittedName>
</protein>
<comment type="caution">
    <text evidence="1">The sequence shown here is derived from an EMBL/GenBank/DDBJ whole genome shotgun (WGS) entry which is preliminary data.</text>
</comment>
<reference evidence="1" key="1">
    <citation type="submission" date="2023-05" db="EMBL/GenBank/DDBJ databases">
        <authorList>
            <person name="Stuckert A."/>
        </authorList>
    </citation>
    <scope>NUCLEOTIDE SEQUENCE</scope>
</reference>
<organism evidence="1 2">
    <name type="scientific">Staurois parvus</name>
    <dbReference type="NCBI Taxonomy" id="386267"/>
    <lineage>
        <taxon>Eukaryota</taxon>
        <taxon>Metazoa</taxon>
        <taxon>Chordata</taxon>
        <taxon>Craniata</taxon>
        <taxon>Vertebrata</taxon>
        <taxon>Euteleostomi</taxon>
        <taxon>Amphibia</taxon>
        <taxon>Batrachia</taxon>
        <taxon>Anura</taxon>
        <taxon>Neobatrachia</taxon>
        <taxon>Ranoidea</taxon>
        <taxon>Ranidae</taxon>
        <taxon>Staurois</taxon>
    </lineage>
</organism>
<evidence type="ECO:0000313" key="2">
    <source>
        <dbReference type="Proteomes" id="UP001162483"/>
    </source>
</evidence>
<dbReference type="EMBL" id="CATNWA010015821">
    <property type="protein sequence ID" value="CAI9587174.1"/>
    <property type="molecule type" value="Genomic_DNA"/>
</dbReference>
<proteinExistence type="predicted"/>